<gene>
    <name evidence="9" type="ORF">C1707_19205</name>
    <name evidence="10" type="ORF">CFHF_07675</name>
</gene>
<evidence type="ECO:0000313" key="11">
    <source>
        <dbReference type="Proteomes" id="UP000234483"/>
    </source>
</evidence>
<keyword evidence="4 7" id="KW-0732">Signal</keyword>
<keyword evidence="6" id="KW-0186">Copper</keyword>
<evidence type="ECO:0000256" key="5">
    <source>
        <dbReference type="ARBA" id="ARBA00022764"/>
    </source>
</evidence>
<evidence type="ECO:0000313" key="9">
    <source>
        <dbReference type="EMBL" id="AYV48217.1"/>
    </source>
</evidence>
<keyword evidence="3" id="KW-0479">Metal-binding</keyword>
<dbReference type="GO" id="GO:0006825">
    <property type="term" value="P:copper ion transport"/>
    <property type="evidence" value="ECO:0007669"/>
    <property type="project" value="InterPro"/>
</dbReference>
<dbReference type="Gene3D" id="2.60.40.1220">
    <property type="match status" value="1"/>
</dbReference>
<dbReference type="RefSeq" id="WP_101712433.1">
    <property type="nucleotide sequence ID" value="NZ_CP026100.1"/>
</dbReference>
<dbReference type="EMBL" id="PJRQ01000014">
    <property type="protein sequence ID" value="PLR17969.1"/>
    <property type="molecule type" value="Genomic_DNA"/>
</dbReference>
<dbReference type="PANTHER" id="PTHR34820">
    <property type="entry name" value="INNER MEMBRANE PROTEIN YEBZ"/>
    <property type="match status" value="1"/>
</dbReference>
<dbReference type="PANTHER" id="PTHR34820:SF4">
    <property type="entry name" value="INNER MEMBRANE PROTEIN YEBZ"/>
    <property type="match status" value="1"/>
</dbReference>
<reference evidence="10 11" key="1">
    <citation type="submission" date="2017-12" db="EMBL/GenBank/DDBJ databases">
        <title>The genome sequence of Caulobacter flavus CGMCC1 15093.</title>
        <authorList>
            <person name="Gao J."/>
            <person name="Mao X."/>
            <person name="Sun J."/>
        </authorList>
    </citation>
    <scope>NUCLEOTIDE SEQUENCE [LARGE SCALE GENOMIC DNA]</scope>
    <source>
        <strain evidence="10 11">CGMCC1 15093</strain>
    </source>
</reference>
<keyword evidence="12" id="KW-1185">Reference proteome</keyword>
<evidence type="ECO:0000256" key="6">
    <source>
        <dbReference type="ARBA" id="ARBA00023008"/>
    </source>
</evidence>
<feature type="domain" description="CopC" evidence="8">
    <location>
        <begin position="24"/>
        <end position="118"/>
    </location>
</feature>
<dbReference type="InterPro" id="IPR014756">
    <property type="entry name" value="Ig_E-set"/>
</dbReference>
<proteinExistence type="inferred from homology"/>
<evidence type="ECO:0000256" key="2">
    <source>
        <dbReference type="ARBA" id="ARBA00010509"/>
    </source>
</evidence>
<dbReference type="InterPro" id="IPR047685">
    <property type="entry name" value="CopC-like"/>
</dbReference>
<dbReference type="GO" id="GO:0046688">
    <property type="term" value="P:response to copper ion"/>
    <property type="evidence" value="ECO:0007669"/>
    <property type="project" value="InterPro"/>
</dbReference>
<dbReference type="Proteomes" id="UP000234483">
    <property type="component" value="Unassembled WGS sequence"/>
</dbReference>
<protein>
    <submittedName>
        <fullName evidence="10">Copper resistance protein CopC</fullName>
    </submittedName>
</protein>
<dbReference type="OrthoDB" id="9796814at2"/>
<dbReference type="GO" id="GO:0005507">
    <property type="term" value="F:copper ion binding"/>
    <property type="evidence" value="ECO:0007669"/>
    <property type="project" value="InterPro"/>
</dbReference>
<evidence type="ECO:0000256" key="3">
    <source>
        <dbReference type="ARBA" id="ARBA00022723"/>
    </source>
</evidence>
<reference evidence="9 12" key="2">
    <citation type="submission" date="2018-01" db="EMBL/GenBank/DDBJ databases">
        <title>Complete genome sequence of Caulobacter flavus RHGG3.</title>
        <authorList>
            <person name="Yang E."/>
        </authorList>
    </citation>
    <scope>NUCLEOTIDE SEQUENCE [LARGE SCALE GENOMIC DNA]</scope>
    <source>
        <strain evidence="9 12">RHGG3</strain>
    </source>
</reference>
<dbReference type="KEGG" id="cfh:C1707_19205"/>
<evidence type="ECO:0000256" key="7">
    <source>
        <dbReference type="SAM" id="SignalP"/>
    </source>
</evidence>
<name>A0A2N5CVY7_9CAUL</name>
<dbReference type="InterPro" id="IPR032694">
    <property type="entry name" value="CopC/D"/>
</dbReference>
<sequence length="119" mass="12169">MSLRYTSLIAAAAMTLIAGQASAHAKLVTSNPAADATIAAPSTIILTFNETLVPAFTSFELAKASGGAVKVKTTVAADKKTVTGVPAGKLSPGVYKVSWHAAASGDGHRMEGFFNFTVK</sequence>
<dbReference type="GO" id="GO:0005886">
    <property type="term" value="C:plasma membrane"/>
    <property type="evidence" value="ECO:0007669"/>
    <property type="project" value="TreeGrafter"/>
</dbReference>
<dbReference type="SUPFAM" id="SSF81296">
    <property type="entry name" value="E set domains"/>
    <property type="match status" value="1"/>
</dbReference>
<evidence type="ECO:0000259" key="8">
    <source>
        <dbReference type="Pfam" id="PF04234"/>
    </source>
</evidence>
<dbReference type="AlphaFoldDB" id="A0A2N5CVY7"/>
<dbReference type="EMBL" id="CP026100">
    <property type="protein sequence ID" value="AYV48217.1"/>
    <property type="molecule type" value="Genomic_DNA"/>
</dbReference>
<organism evidence="10 11">
    <name type="scientific">Caulobacter flavus</name>
    <dbReference type="NCBI Taxonomy" id="1679497"/>
    <lineage>
        <taxon>Bacteria</taxon>
        <taxon>Pseudomonadati</taxon>
        <taxon>Pseudomonadota</taxon>
        <taxon>Alphaproteobacteria</taxon>
        <taxon>Caulobacterales</taxon>
        <taxon>Caulobacteraceae</taxon>
        <taxon>Caulobacter</taxon>
    </lineage>
</organism>
<feature type="signal peptide" evidence="7">
    <location>
        <begin position="1"/>
        <end position="25"/>
    </location>
</feature>
<dbReference type="InterPro" id="IPR014755">
    <property type="entry name" value="Cu-Rt/internalin_Ig-like"/>
</dbReference>
<dbReference type="Proteomes" id="UP000281192">
    <property type="component" value="Chromosome"/>
</dbReference>
<feature type="chain" id="PRO_5044578005" evidence="7">
    <location>
        <begin position="26"/>
        <end position="119"/>
    </location>
</feature>
<evidence type="ECO:0000256" key="4">
    <source>
        <dbReference type="ARBA" id="ARBA00022729"/>
    </source>
</evidence>
<dbReference type="Pfam" id="PF04234">
    <property type="entry name" value="CopC"/>
    <property type="match status" value="1"/>
</dbReference>
<dbReference type="GO" id="GO:0042597">
    <property type="term" value="C:periplasmic space"/>
    <property type="evidence" value="ECO:0007669"/>
    <property type="project" value="UniProtKB-SubCell"/>
</dbReference>
<evidence type="ECO:0000256" key="1">
    <source>
        <dbReference type="ARBA" id="ARBA00004418"/>
    </source>
</evidence>
<comment type="subcellular location">
    <subcellularLocation>
        <location evidence="1">Periplasm</location>
    </subcellularLocation>
</comment>
<keyword evidence="5" id="KW-0574">Periplasm</keyword>
<comment type="similarity">
    <text evidence="2">Belongs to the CopC family.</text>
</comment>
<dbReference type="NCBIfam" id="NF033814">
    <property type="entry name" value="copper_CopC"/>
    <property type="match status" value="1"/>
</dbReference>
<evidence type="ECO:0000313" key="10">
    <source>
        <dbReference type="EMBL" id="PLR17969.1"/>
    </source>
</evidence>
<evidence type="ECO:0000313" key="12">
    <source>
        <dbReference type="Proteomes" id="UP000281192"/>
    </source>
</evidence>
<dbReference type="InterPro" id="IPR007348">
    <property type="entry name" value="CopC_dom"/>
</dbReference>
<accession>A0A2N5CVY7</accession>